<evidence type="ECO:0000256" key="5">
    <source>
        <dbReference type="ARBA" id="ARBA00022989"/>
    </source>
</evidence>
<dbReference type="PANTHER" id="PTHR34582:SF6">
    <property type="entry name" value="UPF0702 TRANSMEMBRANE PROTEIN YCAP"/>
    <property type="match status" value="1"/>
</dbReference>
<name>A0ABW5QJA0_9HYPH</name>
<accession>A0ABW5QJA0</accession>
<dbReference type="Gene3D" id="3.30.240.20">
    <property type="entry name" value="bsu07140 like domains"/>
    <property type="match status" value="1"/>
</dbReference>
<evidence type="ECO:0000256" key="3">
    <source>
        <dbReference type="ARBA" id="ARBA00022475"/>
    </source>
</evidence>
<dbReference type="InterPro" id="IPR007353">
    <property type="entry name" value="DUF421"/>
</dbReference>
<dbReference type="InterPro" id="IPR023090">
    <property type="entry name" value="UPF0702_alpha/beta_dom_sf"/>
</dbReference>
<gene>
    <name evidence="9" type="ORF">ACFSX5_07530</name>
</gene>
<feature type="domain" description="YetF C-terminal" evidence="8">
    <location>
        <begin position="96"/>
        <end position="164"/>
    </location>
</feature>
<dbReference type="Pfam" id="PF04239">
    <property type="entry name" value="DUF421"/>
    <property type="match status" value="1"/>
</dbReference>
<evidence type="ECO:0000256" key="2">
    <source>
        <dbReference type="ARBA" id="ARBA00006448"/>
    </source>
</evidence>
<comment type="similarity">
    <text evidence="2">Belongs to the UPF0702 family.</text>
</comment>
<protein>
    <submittedName>
        <fullName evidence="9">DUF421 domain-containing protein</fullName>
    </submittedName>
</protein>
<feature type="transmembrane region" description="Helical" evidence="7">
    <location>
        <begin position="12"/>
        <end position="35"/>
    </location>
</feature>
<keyword evidence="6 7" id="KW-0472">Membrane</keyword>
<dbReference type="EMBL" id="JBHUNP010000001">
    <property type="protein sequence ID" value="MFD2647637.1"/>
    <property type="molecule type" value="Genomic_DNA"/>
</dbReference>
<keyword evidence="10" id="KW-1185">Reference proteome</keyword>
<evidence type="ECO:0000256" key="4">
    <source>
        <dbReference type="ARBA" id="ARBA00022692"/>
    </source>
</evidence>
<reference evidence="10" key="1">
    <citation type="journal article" date="2019" name="Int. J. Syst. Evol. Microbiol.">
        <title>The Global Catalogue of Microorganisms (GCM) 10K type strain sequencing project: providing services to taxonomists for standard genome sequencing and annotation.</title>
        <authorList>
            <consortium name="The Broad Institute Genomics Platform"/>
            <consortium name="The Broad Institute Genome Sequencing Center for Infectious Disease"/>
            <person name="Wu L."/>
            <person name="Ma J."/>
        </authorList>
    </citation>
    <scope>NUCLEOTIDE SEQUENCE [LARGE SCALE GENOMIC DNA]</scope>
    <source>
        <strain evidence="10">CCM 7427</strain>
    </source>
</reference>
<sequence length="166" mass="18277">MPLLPSDWGEIFAIQTPVAELIVRSVVLYLGILVLMRILPRRSGGEVARMDLIFMLLIAQGAAGAFGDYTSVTEGMVVILTLVSLDYLLNMLSFRFPAIERLVSAPPVEVVRDGVGNRSNLKREFITEEELASYLRQNGITDISQVKLAVVEGKGKVSIITRDARD</sequence>
<evidence type="ECO:0000256" key="7">
    <source>
        <dbReference type="SAM" id="Phobius"/>
    </source>
</evidence>
<evidence type="ECO:0000256" key="6">
    <source>
        <dbReference type="ARBA" id="ARBA00023136"/>
    </source>
</evidence>
<feature type="transmembrane region" description="Helical" evidence="7">
    <location>
        <begin position="47"/>
        <end position="66"/>
    </location>
</feature>
<evidence type="ECO:0000256" key="1">
    <source>
        <dbReference type="ARBA" id="ARBA00004651"/>
    </source>
</evidence>
<proteinExistence type="inferred from homology"/>
<keyword evidence="4 7" id="KW-0812">Transmembrane</keyword>
<evidence type="ECO:0000313" key="10">
    <source>
        <dbReference type="Proteomes" id="UP001597521"/>
    </source>
</evidence>
<evidence type="ECO:0000313" key="9">
    <source>
        <dbReference type="EMBL" id="MFD2647637.1"/>
    </source>
</evidence>
<organism evidence="9 10">
    <name type="scientific">Devosia albogilva</name>
    <dbReference type="NCBI Taxonomy" id="429726"/>
    <lineage>
        <taxon>Bacteria</taxon>
        <taxon>Pseudomonadati</taxon>
        <taxon>Pseudomonadota</taxon>
        <taxon>Alphaproteobacteria</taxon>
        <taxon>Hyphomicrobiales</taxon>
        <taxon>Devosiaceae</taxon>
        <taxon>Devosia</taxon>
    </lineage>
</organism>
<keyword evidence="5 7" id="KW-1133">Transmembrane helix</keyword>
<dbReference type="Proteomes" id="UP001597521">
    <property type="component" value="Unassembled WGS sequence"/>
</dbReference>
<keyword evidence="3" id="KW-1003">Cell membrane</keyword>
<comment type="subcellular location">
    <subcellularLocation>
        <location evidence="1">Cell membrane</location>
        <topology evidence="1">Multi-pass membrane protein</topology>
    </subcellularLocation>
</comment>
<feature type="transmembrane region" description="Helical" evidence="7">
    <location>
        <begin position="72"/>
        <end position="92"/>
    </location>
</feature>
<dbReference type="RefSeq" id="WP_386832659.1">
    <property type="nucleotide sequence ID" value="NZ_JBHUNP010000001.1"/>
</dbReference>
<dbReference type="PANTHER" id="PTHR34582">
    <property type="entry name" value="UPF0702 TRANSMEMBRANE PROTEIN YCAP"/>
    <property type="match status" value="1"/>
</dbReference>
<comment type="caution">
    <text evidence="9">The sequence shown here is derived from an EMBL/GenBank/DDBJ whole genome shotgun (WGS) entry which is preliminary data.</text>
</comment>
<evidence type="ECO:0000259" key="8">
    <source>
        <dbReference type="Pfam" id="PF04239"/>
    </source>
</evidence>